<sequence length="313" mass="35125">MGPENLTSVREFIFVGLSNHRKTQVLLFVVILLTYSLTIIGNLAVIMLVRFDSRLQTPMYYFLMHLSGLEICYVTSTEPQMLAHLLAGNGVISFTRCAAQIFVALSLGTAECFLLGVMAYDRYLAICQPLLYAVAMDRWRQMQLASACWATGFLFGVIYVGCTFRHSYCGPNHINHFMCELPVVLKLACDDTHITQAIVFVMAGLVLLIPISVVLTSYSAILFSVLQIQSVTGWRKAFSTCASHLVVVTVFYGTVISMYLIPRSSTFSDHNKQIAMFYVLVTPFLNPVIYTLRNKEVHAAVAKVLRRGRFEQK</sequence>
<dbReference type="InterPro" id="IPR000725">
    <property type="entry name" value="Olfact_rcpt"/>
</dbReference>
<dbReference type="PROSITE" id="PS50262">
    <property type="entry name" value="G_PROTEIN_RECEP_F1_2"/>
    <property type="match status" value="1"/>
</dbReference>
<feature type="transmembrane region" description="Helical" evidence="10">
    <location>
        <begin position="273"/>
        <end position="292"/>
    </location>
</feature>
<evidence type="ECO:0000313" key="12">
    <source>
        <dbReference type="Proteomes" id="UP001190640"/>
    </source>
</evidence>
<evidence type="ECO:0000313" key="13">
    <source>
        <dbReference type="RefSeq" id="XP_054850206.1"/>
    </source>
</evidence>
<keyword evidence="12" id="KW-1185">Reference proteome</keyword>
<organism evidence="12 13">
    <name type="scientific">Eublepharis macularius</name>
    <name type="common">Leopard gecko</name>
    <name type="synonym">Cyrtodactylus macularius</name>
    <dbReference type="NCBI Taxonomy" id="481883"/>
    <lineage>
        <taxon>Eukaryota</taxon>
        <taxon>Metazoa</taxon>
        <taxon>Chordata</taxon>
        <taxon>Craniata</taxon>
        <taxon>Vertebrata</taxon>
        <taxon>Euteleostomi</taxon>
        <taxon>Lepidosauria</taxon>
        <taxon>Squamata</taxon>
        <taxon>Bifurcata</taxon>
        <taxon>Gekkota</taxon>
        <taxon>Eublepharidae</taxon>
        <taxon>Eublepharinae</taxon>
        <taxon>Eublepharis</taxon>
    </lineage>
</organism>
<evidence type="ECO:0000256" key="6">
    <source>
        <dbReference type="ARBA" id="ARBA00022989"/>
    </source>
</evidence>
<keyword evidence="5 10" id="KW-0552">Olfaction</keyword>
<keyword evidence="3 10" id="KW-0716">Sensory transduction</keyword>
<keyword evidence="4 9" id="KW-0812">Transmembrane</keyword>
<keyword evidence="2 10" id="KW-1003">Cell membrane</keyword>
<keyword evidence="8 9" id="KW-0807">Transducer</keyword>
<dbReference type="InterPro" id="IPR017452">
    <property type="entry name" value="GPCR_Rhodpsn_7TM"/>
</dbReference>
<dbReference type="GeneID" id="129339648"/>
<evidence type="ECO:0000256" key="3">
    <source>
        <dbReference type="ARBA" id="ARBA00022606"/>
    </source>
</evidence>
<keyword evidence="9" id="KW-0297">G-protein coupled receptor</keyword>
<comment type="similarity">
    <text evidence="9">Belongs to the G-protein coupled receptor 1 family.</text>
</comment>
<evidence type="ECO:0000256" key="7">
    <source>
        <dbReference type="ARBA" id="ARBA00023136"/>
    </source>
</evidence>
<comment type="subcellular location">
    <subcellularLocation>
        <location evidence="1 10">Cell membrane</location>
        <topology evidence="1 10">Multi-pass membrane protein</topology>
    </subcellularLocation>
</comment>
<keyword evidence="7 10" id="KW-0472">Membrane</keyword>
<feature type="transmembrane region" description="Helical" evidence="10">
    <location>
        <begin position="141"/>
        <end position="161"/>
    </location>
</feature>
<dbReference type="CDD" id="cd15424">
    <property type="entry name" value="7tmA_OR2_unk"/>
    <property type="match status" value="1"/>
</dbReference>
<dbReference type="SUPFAM" id="SSF81321">
    <property type="entry name" value="Family A G protein-coupled receptor-like"/>
    <property type="match status" value="1"/>
</dbReference>
<evidence type="ECO:0000256" key="8">
    <source>
        <dbReference type="ARBA" id="ARBA00023224"/>
    </source>
</evidence>
<dbReference type="GO" id="GO:0004984">
    <property type="term" value="F:olfactory receptor activity"/>
    <property type="evidence" value="ECO:0007669"/>
    <property type="project" value="InterPro"/>
</dbReference>
<dbReference type="RefSeq" id="XP_054850206.1">
    <property type="nucleotide sequence ID" value="XM_054994231.1"/>
</dbReference>
<feature type="transmembrane region" description="Helical" evidence="10">
    <location>
        <begin position="25"/>
        <end position="48"/>
    </location>
</feature>
<dbReference type="InterPro" id="IPR000276">
    <property type="entry name" value="GPCR_Rhodpsn"/>
</dbReference>
<keyword evidence="6 10" id="KW-1133">Transmembrane helix</keyword>
<dbReference type="PRINTS" id="PR00237">
    <property type="entry name" value="GPCRRHODOPSN"/>
</dbReference>
<keyword evidence="9" id="KW-0675">Receptor</keyword>
<evidence type="ECO:0000256" key="2">
    <source>
        <dbReference type="ARBA" id="ARBA00022475"/>
    </source>
</evidence>
<name>A0AA97K786_EUBMA</name>
<dbReference type="KEGG" id="emc:129339648"/>
<dbReference type="Gene3D" id="1.20.1070.10">
    <property type="entry name" value="Rhodopsin 7-helix transmembrane proteins"/>
    <property type="match status" value="1"/>
</dbReference>
<feature type="domain" description="G-protein coupled receptors family 1 profile" evidence="11">
    <location>
        <begin position="41"/>
        <end position="290"/>
    </location>
</feature>
<evidence type="ECO:0000259" key="11">
    <source>
        <dbReference type="PROSITE" id="PS50262"/>
    </source>
</evidence>
<dbReference type="Proteomes" id="UP001190640">
    <property type="component" value="Chromosome 12"/>
</dbReference>
<dbReference type="AlphaFoldDB" id="A0AA97K786"/>
<evidence type="ECO:0000256" key="9">
    <source>
        <dbReference type="RuleBase" id="RU000688"/>
    </source>
</evidence>
<evidence type="ECO:0000256" key="4">
    <source>
        <dbReference type="ARBA" id="ARBA00022692"/>
    </source>
</evidence>
<evidence type="ECO:0000256" key="5">
    <source>
        <dbReference type="ARBA" id="ARBA00022725"/>
    </source>
</evidence>
<dbReference type="FunFam" id="1.20.1070.10:FF:000001">
    <property type="entry name" value="Olfactory receptor"/>
    <property type="match status" value="1"/>
</dbReference>
<feature type="transmembrane region" description="Helical" evidence="10">
    <location>
        <begin position="237"/>
        <end position="261"/>
    </location>
</feature>
<feature type="transmembrane region" description="Helical" evidence="10">
    <location>
        <begin position="197"/>
        <end position="225"/>
    </location>
</feature>
<reference evidence="13" key="1">
    <citation type="submission" date="2025-08" db="UniProtKB">
        <authorList>
            <consortium name="RefSeq"/>
        </authorList>
    </citation>
    <scope>IDENTIFICATION</scope>
    <source>
        <tissue evidence="13">Blood</tissue>
    </source>
</reference>
<evidence type="ECO:0000256" key="1">
    <source>
        <dbReference type="ARBA" id="ARBA00004651"/>
    </source>
</evidence>
<dbReference type="PANTHER" id="PTHR26453">
    <property type="entry name" value="OLFACTORY RECEPTOR"/>
    <property type="match status" value="1"/>
</dbReference>
<dbReference type="GO" id="GO:0004930">
    <property type="term" value="F:G protein-coupled receptor activity"/>
    <property type="evidence" value="ECO:0007669"/>
    <property type="project" value="UniProtKB-KW"/>
</dbReference>
<feature type="transmembrane region" description="Helical" evidence="10">
    <location>
        <begin position="98"/>
        <end position="120"/>
    </location>
</feature>
<dbReference type="Pfam" id="PF13853">
    <property type="entry name" value="7tm_4"/>
    <property type="match status" value="1"/>
</dbReference>
<dbReference type="PRINTS" id="PR00245">
    <property type="entry name" value="OLFACTORYR"/>
</dbReference>
<feature type="transmembrane region" description="Helical" evidence="10">
    <location>
        <begin position="60"/>
        <end position="78"/>
    </location>
</feature>
<proteinExistence type="inferred from homology"/>
<accession>A0AA97K786</accession>
<evidence type="ECO:0000256" key="10">
    <source>
        <dbReference type="RuleBase" id="RU363047"/>
    </source>
</evidence>
<gene>
    <name evidence="13" type="primary">LOC129339648</name>
</gene>
<dbReference type="GO" id="GO:0005886">
    <property type="term" value="C:plasma membrane"/>
    <property type="evidence" value="ECO:0007669"/>
    <property type="project" value="UniProtKB-SubCell"/>
</dbReference>
<dbReference type="PROSITE" id="PS00237">
    <property type="entry name" value="G_PROTEIN_RECEP_F1_1"/>
    <property type="match status" value="2"/>
</dbReference>
<protein>
    <recommendedName>
        <fullName evidence="10">Olfactory receptor</fullName>
    </recommendedName>
</protein>